<gene>
    <name evidence="3" type="primary">LOC101578138</name>
</gene>
<dbReference type="Proteomes" id="UP000515203">
    <property type="component" value="Unplaced"/>
</dbReference>
<dbReference type="OrthoDB" id="1658288at2759"/>
<evidence type="ECO:0000313" key="2">
    <source>
        <dbReference type="Proteomes" id="UP000515203"/>
    </source>
</evidence>
<sequence>MSQDGVPGPGGARARGRRASSISSQDSEREAGAGRRVRIRGGRASAGPGAVAHLRARASSRAARHDSGAPADARPAALRTRTAPRSIQEIITSLQSEDQLASDQTIKELIESVLGENYDIRMEEEYYFMRTWFS</sequence>
<feature type="compositionally biased region" description="Low complexity" evidence="1">
    <location>
        <begin position="69"/>
        <end position="84"/>
    </location>
</feature>
<evidence type="ECO:0000313" key="3">
    <source>
        <dbReference type="RefSeq" id="XP_023577589.1"/>
    </source>
</evidence>
<feature type="region of interest" description="Disordered" evidence="1">
    <location>
        <begin position="1"/>
        <end position="84"/>
    </location>
</feature>
<protein>
    <submittedName>
        <fullName evidence="3">Uncharacterized protein LOC101578138</fullName>
    </submittedName>
</protein>
<dbReference type="RefSeq" id="XP_023577589.1">
    <property type="nucleotide sequence ID" value="XM_023721821.1"/>
</dbReference>
<organism evidence="2 3">
    <name type="scientific">Octodon degus</name>
    <name type="common">Degu</name>
    <name type="synonym">Sciurus degus</name>
    <dbReference type="NCBI Taxonomy" id="10160"/>
    <lineage>
        <taxon>Eukaryota</taxon>
        <taxon>Metazoa</taxon>
        <taxon>Chordata</taxon>
        <taxon>Craniata</taxon>
        <taxon>Vertebrata</taxon>
        <taxon>Euteleostomi</taxon>
        <taxon>Mammalia</taxon>
        <taxon>Eutheria</taxon>
        <taxon>Euarchontoglires</taxon>
        <taxon>Glires</taxon>
        <taxon>Rodentia</taxon>
        <taxon>Hystricomorpha</taxon>
        <taxon>Octodontidae</taxon>
        <taxon>Octodon</taxon>
    </lineage>
</organism>
<proteinExistence type="predicted"/>
<keyword evidence="2" id="KW-1185">Reference proteome</keyword>
<evidence type="ECO:0000256" key="1">
    <source>
        <dbReference type="SAM" id="MobiDB-lite"/>
    </source>
</evidence>
<name>A0A6P6EZ84_OCTDE</name>
<reference evidence="3" key="1">
    <citation type="submission" date="2025-08" db="UniProtKB">
        <authorList>
            <consortium name="RefSeq"/>
        </authorList>
    </citation>
    <scope>IDENTIFICATION</scope>
</reference>
<accession>A0A6P6EZ84</accession>
<dbReference type="InParanoid" id="A0A6P6EZ84"/>
<dbReference type="GeneID" id="101578138"/>
<dbReference type="AlphaFoldDB" id="A0A6P6EZ84"/>